<evidence type="ECO:0000313" key="3">
    <source>
        <dbReference type="Proteomes" id="UP000218257"/>
    </source>
</evidence>
<dbReference type="Proteomes" id="UP000218257">
    <property type="component" value="Chromosome"/>
</dbReference>
<evidence type="ECO:0000256" key="1">
    <source>
        <dbReference type="SAM" id="Phobius"/>
    </source>
</evidence>
<name>A0AB33HQF3_9CHLR</name>
<dbReference type="EMBL" id="AP017649">
    <property type="protein sequence ID" value="BAZ96696.1"/>
    <property type="molecule type" value="Genomic_DNA"/>
</dbReference>
<sequence length="87" mass="9940">MKLTDKDFQAIASGRLNNRFSLYYSLAMVTSIALFVFAIINMFETLAVASVGIFIFSHLGVMVWYIRSRRKLSRKLILQAKFEGLEA</sequence>
<accession>A0AB33HQF3</accession>
<evidence type="ECO:0000313" key="2">
    <source>
        <dbReference type="EMBL" id="BAZ96696.1"/>
    </source>
</evidence>
<feature type="transmembrane region" description="Helical" evidence="1">
    <location>
        <begin position="46"/>
        <end position="66"/>
    </location>
</feature>
<gene>
    <name evidence="2" type="ORF">DEHALATV1_0068</name>
</gene>
<protein>
    <submittedName>
        <fullName evidence="2">Uncharacterized protein</fullName>
    </submittedName>
</protein>
<dbReference type="AlphaFoldDB" id="A0AB33HQF3"/>
<proteinExistence type="predicted"/>
<keyword evidence="1" id="KW-0812">Transmembrane</keyword>
<organism evidence="2 3">
    <name type="scientific">Dehalococcoides mccartyi</name>
    <dbReference type="NCBI Taxonomy" id="61435"/>
    <lineage>
        <taxon>Bacteria</taxon>
        <taxon>Bacillati</taxon>
        <taxon>Chloroflexota</taxon>
        <taxon>Dehalococcoidia</taxon>
        <taxon>Dehalococcoidales</taxon>
        <taxon>Dehalococcoidaceae</taxon>
        <taxon>Dehalococcoides</taxon>
    </lineage>
</organism>
<keyword evidence="1" id="KW-0472">Membrane</keyword>
<feature type="transmembrane region" description="Helical" evidence="1">
    <location>
        <begin position="21"/>
        <end position="40"/>
    </location>
</feature>
<reference evidence="2 3" key="1">
    <citation type="journal article" date="2017" name="Sci. Rep.">
        <title>Isolation and genomic characterization of a Dehalococcoides strain suggests genomic rearrangement during culture.</title>
        <authorList>
            <person name="Yohda M."/>
            <person name="Ikegami K."/>
            <person name="Aita Y."/>
            <person name="Kitajima M."/>
            <person name="Takechi A."/>
            <person name="Iwamoto M."/>
            <person name="Fukuda T."/>
            <person name="Tamura N."/>
            <person name="Shibasaki J."/>
            <person name="Koike S."/>
            <person name="Komatsu D."/>
            <person name="Miyagi S."/>
            <person name="Nishimura M."/>
            <person name="Uchino Y."/>
            <person name="Shiroma A."/>
            <person name="Shimoji M."/>
            <person name="Tamotsu H."/>
            <person name="Ashimine N."/>
            <person name="Shinzato M."/>
            <person name="Ohki S."/>
            <person name="Nakano K."/>
            <person name="Teruya K."/>
            <person name="Satou K."/>
            <person name="Hirano T."/>
            <person name="Yagi O."/>
        </authorList>
    </citation>
    <scope>NUCLEOTIDE SEQUENCE [LARGE SCALE GENOMIC DNA]</scope>
    <source>
        <strain evidence="2 3">UCH-ATV1</strain>
    </source>
</reference>
<keyword evidence="1" id="KW-1133">Transmembrane helix</keyword>